<comment type="caution">
    <text evidence="2">The sequence shown here is derived from an EMBL/GenBank/DDBJ whole genome shotgun (WGS) entry which is preliminary data.</text>
</comment>
<sequence>MPASAVGNDATAASEQPFRRTVDTQASAHVPMSASPAYGQLQQQDIQHTSSNQPLLASHTVEDESHSQDGAVSLDGEHAERFQQDQAVSSSAYQLPEARSTRDSHAPVQGPFRRVTGQIQAHEPQHVQRATADNVHATQHVQYVQQATAQHVHAPQSVQRATAQNMQSARPTDTIPAVKGAAPAAGASTDVHAVTGYQQPWSPPVSHQAQLPRTETEDFPALTARDARGKPQDSMGNAIKRILPDDDHEPLTLYYRRRGFNDFWFLQQLSEVSSANKQPVYYVSVKPLLAGWNMTLRRGASPADPAILHITKPSRVFKDKETEVIIKKADAPQPETVLRRKYQLKNKYTFQHDGRLYTLQGKVLIYGQGKRMEEVLVATLSAVLEWRKHNNKMLNILSYIPVF</sequence>
<feature type="region of interest" description="Disordered" evidence="1">
    <location>
        <begin position="86"/>
        <end position="109"/>
    </location>
</feature>
<accession>A0AAW1RLI6</accession>
<organism evidence="2 3">
    <name type="scientific">Apatococcus lobatus</name>
    <dbReference type="NCBI Taxonomy" id="904363"/>
    <lineage>
        <taxon>Eukaryota</taxon>
        <taxon>Viridiplantae</taxon>
        <taxon>Chlorophyta</taxon>
        <taxon>core chlorophytes</taxon>
        <taxon>Trebouxiophyceae</taxon>
        <taxon>Chlorellales</taxon>
        <taxon>Chlorellaceae</taxon>
        <taxon>Apatococcus</taxon>
    </lineage>
</organism>
<evidence type="ECO:0000256" key="1">
    <source>
        <dbReference type="SAM" id="MobiDB-lite"/>
    </source>
</evidence>
<dbReference type="EMBL" id="JALJOS010000009">
    <property type="protein sequence ID" value="KAK9834478.1"/>
    <property type="molecule type" value="Genomic_DNA"/>
</dbReference>
<protein>
    <submittedName>
        <fullName evidence="2">Uncharacterized protein</fullName>
    </submittedName>
</protein>
<evidence type="ECO:0000313" key="2">
    <source>
        <dbReference type="EMBL" id="KAK9834478.1"/>
    </source>
</evidence>
<evidence type="ECO:0000313" key="3">
    <source>
        <dbReference type="Proteomes" id="UP001438707"/>
    </source>
</evidence>
<keyword evidence="3" id="KW-1185">Reference proteome</keyword>
<dbReference type="Proteomes" id="UP001438707">
    <property type="component" value="Unassembled WGS sequence"/>
</dbReference>
<dbReference type="AlphaFoldDB" id="A0AAW1RLI6"/>
<feature type="region of interest" description="Disordered" evidence="1">
    <location>
        <begin position="1"/>
        <end position="48"/>
    </location>
</feature>
<gene>
    <name evidence="2" type="ORF">WJX74_002582</name>
</gene>
<proteinExistence type="predicted"/>
<name>A0AAW1RLI6_9CHLO</name>
<reference evidence="2 3" key="1">
    <citation type="journal article" date="2024" name="Nat. Commun.">
        <title>Phylogenomics reveals the evolutionary origins of lichenization in chlorophyte algae.</title>
        <authorList>
            <person name="Puginier C."/>
            <person name="Libourel C."/>
            <person name="Otte J."/>
            <person name="Skaloud P."/>
            <person name="Haon M."/>
            <person name="Grisel S."/>
            <person name="Petersen M."/>
            <person name="Berrin J.G."/>
            <person name="Delaux P.M."/>
            <person name="Dal Grande F."/>
            <person name="Keller J."/>
        </authorList>
    </citation>
    <scope>NUCLEOTIDE SEQUENCE [LARGE SCALE GENOMIC DNA]</scope>
    <source>
        <strain evidence="2 3">SAG 2145</strain>
    </source>
</reference>